<dbReference type="InterPro" id="IPR000415">
    <property type="entry name" value="Nitroreductase-like"/>
</dbReference>
<keyword evidence="2" id="KW-0288">FMN</keyword>
<comment type="caution">
    <text evidence="5">The sequence shown here is derived from an EMBL/GenBank/DDBJ whole genome shotgun (WGS) entry which is preliminary data.</text>
</comment>
<dbReference type="GO" id="GO:0016491">
    <property type="term" value="F:oxidoreductase activity"/>
    <property type="evidence" value="ECO:0007669"/>
    <property type="project" value="UniProtKB-KW"/>
</dbReference>
<gene>
    <name evidence="5" type="ORF">GQN54_02180</name>
</gene>
<dbReference type="AlphaFoldDB" id="A0A6N9NI74"/>
<name>A0A6N9NI74_9FLAO</name>
<protein>
    <submittedName>
        <fullName evidence="5">Nitroreductase family protein</fullName>
    </submittedName>
</protein>
<sequence length="222" mass="25660">MTQTSNFIPYTFNKKSSEEMLKSSLDFYHKMSSRRSIRHFSEESFPIEVIENLIKTASTAPSGAHKQPWTYCIVANKELKRKIRIAAEKEEFENYNGRMSEEWLQDLAIFETDWKKPFLEIAPYLVIVFKQTYGFTNNEKSKHYYVNESIGLSVGLFLAAAHQAGLATLTHTPSPLNFLTEILERPINEKPFLLIPVGYPAVGARVPDIKRKELDEIVVYYR</sequence>
<keyword evidence="1" id="KW-0285">Flavoprotein</keyword>
<dbReference type="Gene3D" id="3.40.109.10">
    <property type="entry name" value="NADH Oxidase"/>
    <property type="match status" value="1"/>
</dbReference>
<accession>A0A6N9NI74</accession>
<dbReference type="RefSeq" id="WP_160631501.1">
    <property type="nucleotide sequence ID" value="NZ_WWNE01000003.1"/>
</dbReference>
<evidence type="ECO:0000256" key="3">
    <source>
        <dbReference type="ARBA" id="ARBA00023002"/>
    </source>
</evidence>
<evidence type="ECO:0000259" key="4">
    <source>
        <dbReference type="Pfam" id="PF00881"/>
    </source>
</evidence>
<proteinExistence type="predicted"/>
<dbReference type="Proteomes" id="UP000470771">
    <property type="component" value="Unassembled WGS sequence"/>
</dbReference>
<dbReference type="CDD" id="cd02144">
    <property type="entry name" value="iodotyrosine_dehalogenase"/>
    <property type="match status" value="1"/>
</dbReference>
<dbReference type="Pfam" id="PF00881">
    <property type="entry name" value="Nitroreductase"/>
    <property type="match status" value="1"/>
</dbReference>
<dbReference type="PANTHER" id="PTHR23026">
    <property type="entry name" value="NADPH NITROREDUCTASE"/>
    <property type="match status" value="1"/>
</dbReference>
<dbReference type="SUPFAM" id="SSF55469">
    <property type="entry name" value="FMN-dependent nitroreductase-like"/>
    <property type="match status" value="1"/>
</dbReference>
<evidence type="ECO:0000256" key="1">
    <source>
        <dbReference type="ARBA" id="ARBA00022630"/>
    </source>
</evidence>
<reference evidence="5 6" key="1">
    <citation type="submission" date="2019-12" db="EMBL/GenBank/DDBJ databases">
        <authorList>
            <person name="Zhao J."/>
        </authorList>
    </citation>
    <scope>NUCLEOTIDE SEQUENCE [LARGE SCALE GENOMIC DNA]</scope>
    <source>
        <strain evidence="5 6">S-15</strain>
    </source>
</reference>
<dbReference type="EMBL" id="WWNE01000003">
    <property type="protein sequence ID" value="NBG64907.1"/>
    <property type="molecule type" value="Genomic_DNA"/>
</dbReference>
<dbReference type="InterPro" id="IPR029479">
    <property type="entry name" value="Nitroreductase"/>
</dbReference>
<organism evidence="5 6">
    <name type="scientific">Acidiluteibacter ferrifornacis</name>
    <dbReference type="NCBI Taxonomy" id="2692424"/>
    <lineage>
        <taxon>Bacteria</taxon>
        <taxon>Pseudomonadati</taxon>
        <taxon>Bacteroidota</taxon>
        <taxon>Flavobacteriia</taxon>
        <taxon>Flavobacteriales</taxon>
        <taxon>Cryomorphaceae</taxon>
        <taxon>Acidiluteibacter</taxon>
    </lineage>
</organism>
<keyword evidence="3" id="KW-0560">Oxidoreductase</keyword>
<dbReference type="InterPro" id="IPR050627">
    <property type="entry name" value="Nitroreductase/BluB"/>
</dbReference>
<keyword evidence="6" id="KW-1185">Reference proteome</keyword>
<evidence type="ECO:0000313" key="6">
    <source>
        <dbReference type="Proteomes" id="UP000470771"/>
    </source>
</evidence>
<evidence type="ECO:0000313" key="5">
    <source>
        <dbReference type="EMBL" id="NBG64907.1"/>
    </source>
</evidence>
<evidence type="ECO:0000256" key="2">
    <source>
        <dbReference type="ARBA" id="ARBA00022643"/>
    </source>
</evidence>
<dbReference type="PANTHER" id="PTHR23026:SF90">
    <property type="entry name" value="IODOTYROSINE DEIODINASE 1"/>
    <property type="match status" value="1"/>
</dbReference>
<feature type="domain" description="Nitroreductase" evidence="4">
    <location>
        <begin position="32"/>
        <end position="199"/>
    </location>
</feature>